<feature type="coiled-coil region" evidence="1">
    <location>
        <begin position="260"/>
        <end position="287"/>
    </location>
</feature>
<dbReference type="RefSeq" id="XP_067918387.1">
    <property type="nucleotide sequence ID" value="XM_068069637.1"/>
</dbReference>
<evidence type="ECO:0000313" key="3">
    <source>
        <dbReference type="EMBL" id="PHJ16661.1"/>
    </source>
</evidence>
<dbReference type="Proteomes" id="UP000221165">
    <property type="component" value="Unassembled WGS sequence"/>
</dbReference>
<keyword evidence="1" id="KW-0175">Coiled coil</keyword>
<evidence type="ECO:0000256" key="2">
    <source>
        <dbReference type="SAM" id="MobiDB-lite"/>
    </source>
</evidence>
<protein>
    <submittedName>
        <fullName evidence="3">Uncharacterized protein</fullName>
    </submittedName>
</protein>
<keyword evidence="4" id="KW-1185">Reference proteome</keyword>
<sequence length="290" mass="31558">HVRGQVLPESSASSLAVLEASLASHQQRLRKVRRTLAGLATGPRSALVLAGGRAAVRRDGDTAGVPDVKGVSTVTGIQRAGHPGGPCPLGTFARGTLHSLRKHDSTFILVAPTARSRSALGLAGDTLPEFETPAGRREAENRLPSTHATRSDGGPRGVFDDDNEESGGVTEPSEHAGSAWGLVNELKLVEARIHHLRRMLRDASRYWGSVDAYVDAVWRSREETRVQRRNERSTPPIPASKAEIYRLRYKQLAPPKLKEMELLRSQIEEAEQQRTEVANKLETLAATQPS</sequence>
<evidence type="ECO:0000313" key="4">
    <source>
        <dbReference type="Proteomes" id="UP000221165"/>
    </source>
</evidence>
<dbReference type="EMBL" id="MIGC01005707">
    <property type="protein sequence ID" value="PHJ16661.1"/>
    <property type="molecule type" value="Genomic_DNA"/>
</dbReference>
<proteinExistence type="predicted"/>
<name>A0A2C6JGW7_9APIC</name>
<feature type="non-terminal residue" evidence="3">
    <location>
        <position position="290"/>
    </location>
</feature>
<gene>
    <name evidence="3" type="ORF">CSUI_009522</name>
</gene>
<dbReference type="AlphaFoldDB" id="A0A2C6JGW7"/>
<feature type="region of interest" description="Disordered" evidence="2">
    <location>
        <begin position="122"/>
        <end position="176"/>
    </location>
</feature>
<dbReference type="GeneID" id="94432848"/>
<organism evidence="3 4">
    <name type="scientific">Cystoisospora suis</name>
    <dbReference type="NCBI Taxonomy" id="483139"/>
    <lineage>
        <taxon>Eukaryota</taxon>
        <taxon>Sar</taxon>
        <taxon>Alveolata</taxon>
        <taxon>Apicomplexa</taxon>
        <taxon>Conoidasida</taxon>
        <taxon>Coccidia</taxon>
        <taxon>Eucoccidiorida</taxon>
        <taxon>Eimeriorina</taxon>
        <taxon>Sarcocystidae</taxon>
        <taxon>Cystoisospora</taxon>
    </lineage>
</organism>
<accession>A0A2C6JGW7</accession>
<evidence type="ECO:0000256" key="1">
    <source>
        <dbReference type="SAM" id="Coils"/>
    </source>
</evidence>
<dbReference type="VEuPathDB" id="ToxoDB:CSUI_009522"/>
<comment type="caution">
    <text evidence="3">The sequence shown here is derived from an EMBL/GenBank/DDBJ whole genome shotgun (WGS) entry which is preliminary data.</text>
</comment>
<reference evidence="3 4" key="1">
    <citation type="journal article" date="2017" name="Int. J. Parasitol.">
        <title>The genome of the protozoan parasite Cystoisospora suis and a reverse vaccinology approach to identify vaccine candidates.</title>
        <authorList>
            <person name="Palmieri N."/>
            <person name="Shrestha A."/>
            <person name="Ruttkowski B."/>
            <person name="Beck T."/>
            <person name="Vogl C."/>
            <person name="Tomley F."/>
            <person name="Blake D.P."/>
            <person name="Joachim A."/>
        </authorList>
    </citation>
    <scope>NUCLEOTIDE SEQUENCE [LARGE SCALE GENOMIC DNA]</scope>
    <source>
        <strain evidence="3 4">Wien I</strain>
    </source>
</reference>
<feature type="non-terminal residue" evidence="3">
    <location>
        <position position="1"/>
    </location>
</feature>